<comment type="caution">
    <text evidence="2">The sequence shown here is derived from an EMBL/GenBank/DDBJ whole genome shotgun (WGS) entry which is preliminary data.</text>
</comment>
<dbReference type="AlphaFoldDB" id="A0A420YMH3"/>
<reference evidence="2 3" key="1">
    <citation type="submission" date="2018-08" db="EMBL/GenBank/DDBJ databases">
        <title>Draft genome of the lignicolous fungus Coniochaeta pulveracea.</title>
        <authorList>
            <person name="Borstlap C.J."/>
            <person name="De Witt R.N."/>
            <person name="Botha A."/>
            <person name="Volschenk H."/>
        </authorList>
    </citation>
    <scope>NUCLEOTIDE SEQUENCE [LARGE SCALE GENOMIC DNA]</scope>
    <source>
        <strain evidence="2 3">CAB683</strain>
    </source>
</reference>
<keyword evidence="3" id="KW-1185">Reference proteome</keyword>
<accession>A0A420YMH3</accession>
<dbReference type="InterPro" id="IPR000719">
    <property type="entry name" value="Prot_kinase_dom"/>
</dbReference>
<evidence type="ECO:0000313" key="2">
    <source>
        <dbReference type="EMBL" id="RKU49080.1"/>
    </source>
</evidence>
<dbReference type="Proteomes" id="UP000275385">
    <property type="component" value="Unassembled WGS sequence"/>
</dbReference>
<name>A0A420YMH3_9PEZI</name>
<dbReference type="InterPro" id="IPR011009">
    <property type="entry name" value="Kinase-like_dom_sf"/>
</dbReference>
<protein>
    <recommendedName>
        <fullName evidence="1">Protein kinase domain-containing protein</fullName>
    </recommendedName>
</protein>
<dbReference type="EMBL" id="QVQW01000002">
    <property type="protein sequence ID" value="RKU49080.1"/>
    <property type="molecule type" value="Genomic_DNA"/>
</dbReference>
<dbReference type="GO" id="GO:0005524">
    <property type="term" value="F:ATP binding"/>
    <property type="evidence" value="ECO:0007669"/>
    <property type="project" value="InterPro"/>
</dbReference>
<evidence type="ECO:0000313" key="3">
    <source>
        <dbReference type="Proteomes" id="UP000275385"/>
    </source>
</evidence>
<dbReference type="SUPFAM" id="SSF56112">
    <property type="entry name" value="Protein kinase-like (PK-like)"/>
    <property type="match status" value="1"/>
</dbReference>
<proteinExistence type="predicted"/>
<gene>
    <name evidence="2" type="ORF">DL546_004575</name>
</gene>
<dbReference type="GO" id="GO:0004672">
    <property type="term" value="F:protein kinase activity"/>
    <property type="evidence" value="ECO:0007669"/>
    <property type="project" value="InterPro"/>
</dbReference>
<feature type="domain" description="Protein kinase" evidence="1">
    <location>
        <begin position="1"/>
        <end position="358"/>
    </location>
</feature>
<dbReference type="Gene3D" id="1.10.510.10">
    <property type="entry name" value="Transferase(Phosphotransferase) domain 1"/>
    <property type="match status" value="1"/>
</dbReference>
<evidence type="ECO:0000259" key="1">
    <source>
        <dbReference type="PROSITE" id="PS50011"/>
    </source>
</evidence>
<dbReference type="PROSITE" id="PS50011">
    <property type="entry name" value="PROTEIN_KINASE_DOM"/>
    <property type="match status" value="1"/>
</dbReference>
<dbReference type="STRING" id="177199.A0A420YMH3"/>
<sequence length="447" mass="51344">MATHLNALFAPVRPTPTQKDGHILHHAATNTSYIAHPFNCTTHPVLLSIPPPPSLPDNQLVGVAAAFRVLNHENLLPPLGPIWTASATPLLETGQFDGRGREWGYSLVYEHASEGSLAQVFDNPPVEVTEYGFLPEGMVWHVALGMLRAMAWLHAGMRERVFLGDGEEEEVRRGWWKVDGDWMPVLHRGVEEGNIWFMKGRGRESYGMVKLGGFERAVVCAGGEEEMVVAFGEGELGSLEEEKEAWRERGTENWREMYTDSRPYTVSSEVQALGRVLYRMMKGERYPVDERCACTCYHVEPEYRCPHDCIVSDFHFDEMFVEGEHKYSAELVELARQLLSAAVETYVPTSERYRRAFVDYETWRKGTSEGRRHVDHYDDLLERKRFARKKEEERLARGARALQAERKMSGKWTEKELEELAKKDQQVIKNAMKMWLVDNGRLLEWEL</sequence>
<organism evidence="2 3">
    <name type="scientific">Coniochaeta pulveracea</name>
    <dbReference type="NCBI Taxonomy" id="177199"/>
    <lineage>
        <taxon>Eukaryota</taxon>
        <taxon>Fungi</taxon>
        <taxon>Dikarya</taxon>
        <taxon>Ascomycota</taxon>
        <taxon>Pezizomycotina</taxon>
        <taxon>Sordariomycetes</taxon>
        <taxon>Sordariomycetidae</taxon>
        <taxon>Coniochaetales</taxon>
        <taxon>Coniochaetaceae</taxon>
        <taxon>Coniochaeta</taxon>
    </lineage>
</organism>
<dbReference type="OrthoDB" id="4062651at2759"/>